<evidence type="ECO:0000256" key="1">
    <source>
        <dbReference type="ARBA" id="ARBA00006484"/>
    </source>
</evidence>
<dbReference type="GO" id="GO:0008202">
    <property type="term" value="P:steroid metabolic process"/>
    <property type="evidence" value="ECO:0007669"/>
    <property type="project" value="UniProtKB-KW"/>
</dbReference>
<dbReference type="Gene3D" id="3.40.50.720">
    <property type="entry name" value="NAD(P)-binding Rossmann-like Domain"/>
    <property type="match status" value="1"/>
</dbReference>
<dbReference type="PRINTS" id="PR00080">
    <property type="entry name" value="SDRFAMILY"/>
</dbReference>
<dbReference type="EC" id="1.1.1.100" evidence="5"/>
<dbReference type="Proteomes" id="UP000824204">
    <property type="component" value="Unassembled WGS sequence"/>
</dbReference>
<sequence length="237" mass="25112">MSTVLVTGGSGGIGRAICLAFAQEGFDIAFCYDKNGRGAEKTAELLRKTGAGVQVFHCDVSDEKSVEEMFSSVYGLEILVNNAGISSFGLIQETSLAQWERVFRVNMTGAFLCTRAAVPKLLRRGDGCIVNISSMWGEVGASCEAAYSASKAALIGFTKAAAKELGPSGIRVNAVACGMIDTEMNAVFSAEEREDFVKKLPVAREGSAEEVAKSVLFLAKNKYITGEILRINGGAVI</sequence>
<evidence type="ECO:0000313" key="6">
    <source>
        <dbReference type="Proteomes" id="UP000824204"/>
    </source>
</evidence>
<evidence type="ECO:0000256" key="2">
    <source>
        <dbReference type="ARBA" id="ARBA00023002"/>
    </source>
</evidence>
<dbReference type="SMART" id="SM00822">
    <property type="entry name" value="PKS_KR"/>
    <property type="match status" value="1"/>
</dbReference>
<dbReference type="AlphaFoldDB" id="A0A9D1V9F2"/>
<dbReference type="InterPro" id="IPR050259">
    <property type="entry name" value="SDR"/>
</dbReference>
<accession>A0A9D1V9F2</accession>
<dbReference type="Pfam" id="PF13561">
    <property type="entry name" value="adh_short_C2"/>
    <property type="match status" value="1"/>
</dbReference>
<reference evidence="5" key="2">
    <citation type="submission" date="2021-04" db="EMBL/GenBank/DDBJ databases">
        <authorList>
            <person name="Gilroy R."/>
        </authorList>
    </citation>
    <scope>NUCLEOTIDE SEQUENCE</scope>
    <source>
        <strain evidence="5">811</strain>
    </source>
</reference>
<dbReference type="SUPFAM" id="SSF51735">
    <property type="entry name" value="NAD(P)-binding Rossmann-fold domains"/>
    <property type="match status" value="1"/>
</dbReference>
<reference evidence="5" key="1">
    <citation type="journal article" date="2021" name="PeerJ">
        <title>Extensive microbial diversity within the chicken gut microbiome revealed by metagenomics and culture.</title>
        <authorList>
            <person name="Gilroy R."/>
            <person name="Ravi A."/>
            <person name="Getino M."/>
            <person name="Pursley I."/>
            <person name="Horton D.L."/>
            <person name="Alikhan N.F."/>
            <person name="Baker D."/>
            <person name="Gharbi K."/>
            <person name="Hall N."/>
            <person name="Watson M."/>
            <person name="Adriaenssens E.M."/>
            <person name="Foster-Nyarko E."/>
            <person name="Jarju S."/>
            <person name="Secka A."/>
            <person name="Antonio M."/>
            <person name="Oren A."/>
            <person name="Chaudhuri R.R."/>
            <person name="La Ragione R."/>
            <person name="Hildebrand F."/>
            <person name="Pallen M.J."/>
        </authorList>
    </citation>
    <scope>NUCLEOTIDE SEQUENCE</scope>
    <source>
        <strain evidence="5">811</strain>
    </source>
</reference>
<dbReference type="GO" id="GO:0032787">
    <property type="term" value="P:monocarboxylic acid metabolic process"/>
    <property type="evidence" value="ECO:0007669"/>
    <property type="project" value="UniProtKB-ARBA"/>
</dbReference>
<keyword evidence="3" id="KW-0443">Lipid metabolism</keyword>
<dbReference type="PANTHER" id="PTHR42879:SF2">
    <property type="entry name" value="3-OXOACYL-[ACYL-CARRIER-PROTEIN] REDUCTASE FABG"/>
    <property type="match status" value="1"/>
</dbReference>
<evidence type="ECO:0000259" key="4">
    <source>
        <dbReference type="SMART" id="SM00822"/>
    </source>
</evidence>
<gene>
    <name evidence="5" type="primary">fabG</name>
    <name evidence="5" type="ORF">H9741_08175</name>
</gene>
<dbReference type="NCBIfam" id="NF009466">
    <property type="entry name" value="PRK12826.1-2"/>
    <property type="match status" value="1"/>
</dbReference>
<feature type="domain" description="Ketoreductase" evidence="4">
    <location>
        <begin position="2"/>
        <end position="177"/>
    </location>
</feature>
<organism evidence="5 6">
    <name type="scientific">Candidatus Borkfalkia faecipullorum</name>
    <dbReference type="NCBI Taxonomy" id="2838510"/>
    <lineage>
        <taxon>Bacteria</taxon>
        <taxon>Bacillati</taxon>
        <taxon>Bacillota</taxon>
        <taxon>Clostridia</taxon>
        <taxon>Christensenellales</taxon>
        <taxon>Christensenellaceae</taxon>
        <taxon>Candidatus Borkfalkia</taxon>
    </lineage>
</organism>
<keyword evidence="2 5" id="KW-0560">Oxidoreductase</keyword>
<comment type="similarity">
    <text evidence="1">Belongs to the short-chain dehydrogenases/reductases (SDR) family.</text>
</comment>
<dbReference type="FunFam" id="3.40.50.720:FF:000173">
    <property type="entry name" value="3-oxoacyl-[acyl-carrier protein] reductase"/>
    <property type="match status" value="1"/>
</dbReference>
<dbReference type="NCBIfam" id="NF047420">
    <property type="entry name" value="EF_P_mod_YmfI"/>
    <property type="match status" value="1"/>
</dbReference>
<evidence type="ECO:0000256" key="3">
    <source>
        <dbReference type="ARBA" id="ARBA00023221"/>
    </source>
</evidence>
<keyword evidence="3" id="KW-0753">Steroid metabolism</keyword>
<dbReference type="PRINTS" id="PR00081">
    <property type="entry name" value="GDHRDH"/>
</dbReference>
<dbReference type="EMBL" id="DXFX01000104">
    <property type="protein sequence ID" value="HIX08431.1"/>
    <property type="molecule type" value="Genomic_DNA"/>
</dbReference>
<dbReference type="PANTHER" id="PTHR42879">
    <property type="entry name" value="3-OXOACYL-(ACYL-CARRIER-PROTEIN) REDUCTASE"/>
    <property type="match status" value="1"/>
</dbReference>
<name>A0A9D1V9F2_9FIRM</name>
<dbReference type="PROSITE" id="PS00061">
    <property type="entry name" value="ADH_SHORT"/>
    <property type="match status" value="1"/>
</dbReference>
<comment type="caution">
    <text evidence="5">The sequence shown here is derived from an EMBL/GenBank/DDBJ whole genome shotgun (WGS) entry which is preliminary data.</text>
</comment>
<dbReference type="InterPro" id="IPR036291">
    <property type="entry name" value="NAD(P)-bd_dom_sf"/>
</dbReference>
<dbReference type="InterPro" id="IPR002347">
    <property type="entry name" value="SDR_fam"/>
</dbReference>
<dbReference type="InterPro" id="IPR057326">
    <property type="entry name" value="KR_dom"/>
</dbReference>
<proteinExistence type="inferred from homology"/>
<dbReference type="GO" id="GO:0004316">
    <property type="term" value="F:3-oxoacyl-[acyl-carrier-protein] reductase (NADPH) activity"/>
    <property type="evidence" value="ECO:0007669"/>
    <property type="project" value="UniProtKB-EC"/>
</dbReference>
<protein>
    <submittedName>
        <fullName evidence="5">3-oxoacyl-ACP reductase FabG</fullName>
        <ecNumber evidence="5">1.1.1.100</ecNumber>
    </submittedName>
</protein>
<dbReference type="InterPro" id="IPR020904">
    <property type="entry name" value="Sc_DH/Rdtase_CS"/>
</dbReference>
<evidence type="ECO:0000313" key="5">
    <source>
        <dbReference type="EMBL" id="HIX08431.1"/>
    </source>
</evidence>